<dbReference type="AlphaFoldDB" id="A0A392PKC1"/>
<reference evidence="1 2" key="1">
    <citation type="journal article" date="2018" name="Front. Plant Sci.">
        <title>Red Clover (Trifolium pratense) and Zigzag Clover (T. medium) - A Picture of Genomic Similarities and Differences.</title>
        <authorList>
            <person name="Dluhosova J."/>
            <person name="Istvanek J."/>
            <person name="Nedelnik J."/>
            <person name="Repkova J."/>
        </authorList>
    </citation>
    <scope>NUCLEOTIDE SEQUENCE [LARGE SCALE GENOMIC DNA]</scope>
    <source>
        <strain evidence="2">cv. 10/8</strain>
        <tissue evidence="1">Leaf</tissue>
    </source>
</reference>
<evidence type="ECO:0000313" key="2">
    <source>
        <dbReference type="Proteomes" id="UP000265520"/>
    </source>
</evidence>
<comment type="caution">
    <text evidence="1">The sequence shown here is derived from an EMBL/GenBank/DDBJ whole genome shotgun (WGS) entry which is preliminary data.</text>
</comment>
<sequence>MFTSRDKQQYSFLLSSSFQSLRHFQTTSKNEFTCDSQTTMTQFSNLSFPRTRSSYAILKSPSLTLAFQMSIDVLQLPSTAEILKRDSSFSNFSHSVTDDL</sequence>
<accession>A0A392PKC1</accession>
<keyword evidence="2" id="KW-1185">Reference proteome</keyword>
<name>A0A392PKC1_9FABA</name>
<evidence type="ECO:0000313" key="1">
    <source>
        <dbReference type="EMBL" id="MCI12264.1"/>
    </source>
</evidence>
<proteinExistence type="predicted"/>
<dbReference type="Proteomes" id="UP000265520">
    <property type="component" value="Unassembled WGS sequence"/>
</dbReference>
<dbReference type="EMBL" id="LXQA010083473">
    <property type="protein sequence ID" value="MCI12264.1"/>
    <property type="molecule type" value="Genomic_DNA"/>
</dbReference>
<organism evidence="1 2">
    <name type="scientific">Trifolium medium</name>
    <dbReference type="NCBI Taxonomy" id="97028"/>
    <lineage>
        <taxon>Eukaryota</taxon>
        <taxon>Viridiplantae</taxon>
        <taxon>Streptophyta</taxon>
        <taxon>Embryophyta</taxon>
        <taxon>Tracheophyta</taxon>
        <taxon>Spermatophyta</taxon>
        <taxon>Magnoliopsida</taxon>
        <taxon>eudicotyledons</taxon>
        <taxon>Gunneridae</taxon>
        <taxon>Pentapetalae</taxon>
        <taxon>rosids</taxon>
        <taxon>fabids</taxon>
        <taxon>Fabales</taxon>
        <taxon>Fabaceae</taxon>
        <taxon>Papilionoideae</taxon>
        <taxon>50 kb inversion clade</taxon>
        <taxon>NPAAA clade</taxon>
        <taxon>Hologalegina</taxon>
        <taxon>IRL clade</taxon>
        <taxon>Trifolieae</taxon>
        <taxon>Trifolium</taxon>
    </lineage>
</organism>
<protein>
    <submittedName>
        <fullName evidence="1">Uncharacterized protein</fullName>
    </submittedName>
</protein>